<accession>R0KU42</accession>
<evidence type="ECO:0000313" key="3">
    <source>
        <dbReference type="Proteomes" id="UP000016935"/>
    </source>
</evidence>
<dbReference type="eggNOG" id="ENOG502SX98">
    <property type="taxonomic scope" value="Eukaryota"/>
</dbReference>
<dbReference type="HOGENOM" id="CLU_093941_0_0_1"/>
<reference evidence="2 3" key="1">
    <citation type="journal article" date="2012" name="PLoS Pathog.">
        <title>Diverse lifestyles and strategies of plant pathogenesis encoded in the genomes of eighteen Dothideomycetes fungi.</title>
        <authorList>
            <person name="Ohm R.A."/>
            <person name="Feau N."/>
            <person name="Henrissat B."/>
            <person name="Schoch C.L."/>
            <person name="Horwitz B.A."/>
            <person name="Barry K.W."/>
            <person name="Condon B.J."/>
            <person name="Copeland A.C."/>
            <person name="Dhillon B."/>
            <person name="Glaser F."/>
            <person name="Hesse C.N."/>
            <person name="Kosti I."/>
            <person name="LaButti K."/>
            <person name="Lindquist E.A."/>
            <person name="Lucas S."/>
            <person name="Salamov A.A."/>
            <person name="Bradshaw R.E."/>
            <person name="Ciuffetti L."/>
            <person name="Hamelin R.C."/>
            <person name="Kema G.H.J."/>
            <person name="Lawrence C."/>
            <person name="Scott J.A."/>
            <person name="Spatafora J.W."/>
            <person name="Turgeon B.G."/>
            <person name="de Wit P.J.G.M."/>
            <person name="Zhong S."/>
            <person name="Goodwin S.B."/>
            <person name="Grigoriev I.V."/>
        </authorList>
    </citation>
    <scope>NUCLEOTIDE SEQUENCE [LARGE SCALE GENOMIC DNA]</scope>
    <source>
        <strain evidence="3">28A</strain>
    </source>
</reference>
<evidence type="ECO:0008006" key="4">
    <source>
        <dbReference type="Google" id="ProtNLM"/>
    </source>
</evidence>
<dbReference type="OrthoDB" id="5367448at2759"/>
<gene>
    <name evidence="2" type="ORF">SETTUDRAFT_86957</name>
</gene>
<sequence>MSLQRALVPRSVHIRIIPRPANLSESREIYRVLQKFGEINVFKYLRYEYQNPADNVALAIFRDATSAQRALDASPIRFALEKTVPLTPESHENVSSDQEDLDQDNTFAQDTPPKEGIDEMLSPSQLVNRSLREAPSTKPSPKPTPMPFEAATSPAKQHQQIRWFQVTLDRSRTVHQDYVERQPFWKQFSPMKSMAQEDLAKTVPHIGLSDISKRPPNAHRTPNRVLGIMHDYVENKLPTLRRMVEGHAVERGFEQRIRNRQ</sequence>
<dbReference type="GeneID" id="19405616"/>
<dbReference type="Proteomes" id="UP000016935">
    <property type="component" value="Unassembled WGS sequence"/>
</dbReference>
<organism evidence="2 3">
    <name type="scientific">Exserohilum turcicum (strain 28A)</name>
    <name type="common">Northern leaf blight fungus</name>
    <name type="synonym">Setosphaeria turcica</name>
    <dbReference type="NCBI Taxonomy" id="671987"/>
    <lineage>
        <taxon>Eukaryota</taxon>
        <taxon>Fungi</taxon>
        <taxon>Dikarya</taxon>
        <taxon>Ascomycota</taxon>
        <taxon>Pezizomycotina</taxon>
        <taxon>Dothideomycetes</taxon>
        <taxon>Pleosporomycetidae</taxon>
        <taxon>Pleosporales</taxon>
        <taxon>Pleosporineae</taxon>
        <taxon>Pleosporaceae</taxon>
        <taxon>Exserohilum</taxon>
    </lineage>
</organism>
<dbReference type="AlphaFoldDB" id="R0KU42"/>
<proteinExistence type="predicted"/>
<evidence type="ECO:0000313" key="2">
    <source>
        <dbReference type="EMBL" id="EOA91297.1"/>
    </source>
</evidence>
<feature type="region of interest" description="Disordered" evidence="1">
    <location>
        <begin position="87"/>
        <end position="156"/>
    </location>
</feature>
<dbReference type="CDD" id="cd00590">
    <property type="entry name" value="RRM_SF"/>
    <property type="match status" value="1"/>
</dbReference>
<reference evidence="2 3" key="2">
    <citation type="journal article" date="2013" name="PLoS Genet.">
        <title>Comparative genome structure, secondary metabolite, and effector coding capacity across Cochliobolus pathogens.</title>
        <authorList>
            <person name="Condon B.J."/>
            <person name="Leng Y."/>
            <person name="Wu D."/>
            <person name="Bushley K.E."/>
            <person name="Ohm R.A."/>
            <person name="Otillar R."/>
            <person name="Martin J."/>
            <person name="Schackwitz W."/>
            <person name="Grimwood J."/>
            <person name="MohdZainudin N."/>
            <person name="Xue C."/>
            <person name="Wang R."/>
            <person name="Manning V.A."/>
            <person name="Dhillon B."/>
            <person name="Tu Z.J."/>
            <person name="Steffenson B.J."/>
            <person name="Salamov A."/>
            <person name="Sun H."/>
            <person name="Lowry S."/>
            <person name="LaButti K."/>
            <person name="Han J."/>
            <person name="Copeland A."/>
            <person name="Lindquist E."/>
            <person name="Barry K."/>
            <person name="Schmutz J."/>
            <person name="Baker S.E."/>
            <person name="Ciuffetti L.M."/>
            <person name="Grigoriev I.V."/>
            <person name="Zhong S."/>
            <person name="Turgeon B.G."/>
        </authorList>
    </citation>
    <scope>NUCLEOTIDE SEQUENCE [LARGE SCALE GENOMIC DNA]</scope>
    <source>
        <strain evidence="3">28A</strain>
    </source>
</reference>
<dbReference type="RefSeq" id="XP_008020494.1">
    <property type="nucleotide sequence ID" value="XM_008022303.1"/>
</dbReference>
<protein>
    <recommendedName>
        <fullName evidence="4">RRM domain-containing protein</fullName>
    </recommendedName>
</protein>
<dbReference type="EMBL" id="KB908481">
    <property type="protein sequence ID" value="EOA91297.1"/>
    <property type="molecule type" value="Genomic_DNA"/>
</dbReference>
<evidence type="ECO:0000256" key="1">
    <source>
        <dbReference type="SAM" id="MobiDB-lite"/>
    </source>
</evidence>
<keyword evidence="3" id="KW-1185">Reference proteome</keyword>
<name>R0KU42_EXST2</name>